<dbReference type="Proteomes" id="UP000008698">
    <property type="component" value="Unassembled WGS sequence"/>
</dbReference>
<organism evidence="2">
    <name type="scientific">Verticillium alfalfae (strain VaMs.102 / ATCC MYA-4576 / FGSC 10136)</name>
    <name type="common">Verticillium wilt of alfalfa</name>
    <name type="synonym">Verticillium albo-atrum</name>
    <dbReference type="NCBI Taxonomy" id="526221"/>
    <lineage>
        <taxon>Eukaryota</taxon>
        <taxon>Fungi</taxon>
        <taxon>Dikarya</taxon>
        <taxon>Ascomycota</taxon>
        <taxon>Pezizomycotina</taxon>
        <taxon>Sordariomycetes</taxon>
        <taxon>Hypocreomycetidae</taxon>
        <taxon>Glomerellales</taxon>
        <taxon>Plectosphaerellaceae</taxon>
        <taxon>Verticillium</taxon>
    </lineage>
</organism>
<name>C9SE72_VERA1</name>
<dbReference type="GeneID" id="9535665"/>
<dbReference type="EMBL" id="DS985216">
    <property type="protein sequence ID" value="EEY16481.1"/>
    <property type="molecule type" value="Genomic_DNA"/>
</dbReference>
<protein>
    <submittedName>
        <fullName evidence="1">Predicted protein</fullName>
    </submittedName>
</protein>
<dbReference type="AlphaFoldDB" id="C9SE72"/>
<evidence type="ECO:0000313" key="2">
    <source>
        <dbReference type="Proteomes" id="UP000008698"/>
    </source>
</evidence>
<dbReference type="KEGG" id="val:VDBG_02590"/>
<keyword evidence="2" id="KW-1185">Reference proteome</keyword>
<dbReference type="RefSeq" id="XP_003006451.1">
    <property type="nucleotide sequence ID" value="XM_003006405.1"/>
</dbReference>
<evidence type="ECO:0000313" key="1">
    <source>
        <dbReference type="EMBL" id="EEY16481.1"/>
    </source>
</evidence>
<reference evidence="2" key="1">
    <citation type="journal article" date="2011" name="PLoS Pathog.">
        <title>Comparative genomics yields insights into niche adaptation of plant vascular wilt pathogens.</title>
        <authorList>
            <person name="Klosterman S.J."/>
            <person name="Subbarao K.V."/>
            <person name="Kang S."/>
            <person name="Veronese P."/>
            <person name="Gold S.E."/>
            <person name="Thomma B.P.H.J."/>
            <person name="Chen Z."/>
            <person name="Henrissat B."/>
            <person name="Lee Y.-H."/>
            <person name="Park J."/>
            <person name="Garcia-Pedrajas M.D."/>
            <person name="Barbara D.J."/>
            <person name="Anchieta A."/>
            <person name="de Jonge R."/>
            <person name="Santhanam P."/>
            <person name="Maruthachalam K."/>
            <person name="Atallah Z."/>
            <person name="Amyotte S.G."/>
            <person name="Paz Z."/>
            <person name="Inderbitzin P."/>
            <person name="Hayes R.J."/>
            <person name="Heiman D.I."/>
            <person name="Young S."/>
            <person name="Zeng Q."/>
            <person name="Engels R."/>
            <person name="Galagan J."/>
            <person name="Cuomo C.A."/>
            <person name="Dobinson K.F."/>
            <person name="Ma L.-J."/>
        </authorList>
    </citation>
    <scope>NUCLEOTIDE SEQUENCE [LARGE SCALE GENOMIC DNA]</scope>
    <source>
        <strain evidence="2">VaMs.102 / ATCC MYA-4576 / FGSC 10136</strain>
    </source>
</reference>
<dbReference type="HOGENOM" id="CLU_2322134_0_0_1"/>
<proteinExistence type="predicted"/>
<gene>
    <name evidence="1" type="ORF">VDBG_02590</name>
</gene>
<accession>C9SE72</accession>
<sequence length="99" mass="11215">MEKVLPRSRPASSLASRWPGGWRRKRGVTGVFCAAARRRETRKRARMVLNTYLPDSTGHGQTKRVLLSCRNLCARALVERVDLTLRGAAWLMNRALLDP</sequence>